<sequence length="551" mass="60029">MSNKMTAAQLLVKCLEAEGVEYIFGIPGEENLGVMDALLDSKIEFVITRHEQAAAFMADVYGRLTGRAGVCMSTLGPGATNLVTGVADGNMDRAPLVAIAGQGATTRMHKESHQVLDLVNLFDPITKYSVQIREPEIVPEIVRKAFKFAQAEKPGAAFIDFPENVADMEVEEMPPLRVQSPLTPVAAIGKCKQVAELIDAASNPIIIAGNGVIRAGASDALVAFAEELNLPVATTFMAKGTLPSSHPLSLGTVGLKAHDLVAFGIDEADLIICVGYDMVEYDPAHWNPKGTKKIIHVDASPAEVDTNYIVEAGVIGDLSNSMQRIAARCERTANSPMKKLRERIRVELNKHADDTGYPVKPQKIISDLRKVMNPEDIVISDVGAHKMWMARMFQAERPNTCIISNGFASMGIALPGAIAAKLIYPERNILAVCGDSGFMMNNQEVETAVRLGLNITVIIFNDNKYGLIEWHQMREYGRKSHIDVTNPDFVKFAESFGAHGYKVESAEELEGILTTAMNDGGVSIIDCPIDYSENMKLTTRLKDMTSYEQED</sequence>
<dbReference type="RefSeq" id="WP_377213256.1">
    <property type="nucleotide sequence ID" value="NZ_JBHTJV010000012.1"/>
</dbReference>
<feature type="domain" description="Thiamine pyrophosphate enzyme central" evidence="4">
    <location>
        <begin position="192"/>
        <end position="324"/>
    </location>
</feature>
<evidence type="ECO:0000259" key="6">
    <source>
        <dbReference type="Pfam" id="PF02776"/>
    </source>
</evidence>
<dbReference type="GO" id="GO:0003984">
    <property type="term" value="F:acetolactate synthase activity"/>
    <property type="evidence" value="ECO:0007669"/>
    <property type="project" value="UniProtKB-EC"/>
</dbReference>
<dbReference type="EMBL" id="JBHTJV010000012">
    <property type="protein sequence ID" value="MFD0917398.1"/>
    <property type="molecule type" value="Genomic_DNA"/>
</dbReference>
<dbReference type="Proteomes" id="UP001597101">
    <property type="component" value="Unassembled WGS sequence"/>
</dbReference>
<dbReference type="Gene3D" id="3.40.50.1220">
    <property type="entry name" value="TPP-binding domain"/>
    <property type="match status" value="1"/>
</dbReference>
<dbReference type="Pfam" id="PF02776">
    <property type="entry name" value="TPP_enzyme_N"/>
    <property type="match status" value="1"/>
</dbReference>
<dbReference type="InterPro" id="IPR029035">
    <property type="entry name" value="DHS-like_NAD/FAD-binding_dom"/>
</dbReference>
<evidence type="ECO:0000256" key="3">
    <source>
        <dbReference type="RuleBase" id="RU362132"/>
    </source>
</evidence>
<dbReference type="CDD" id="cd07035">
    <property type="entry name" value="TPP_PYR_POX_like"/>
    <property type="match status" value="1"/>
</dbReference>
<dbReference type="NCBIfam" id="NF006187">
    <property type="entry name" value="PRK08322.1"/>
    <property type="match status" value="1"/>
</dbReference>
<accession>A0ABW3FHZ6</accession>
<evidence type="ECO:0000259" key="5">
    <source>
        <dbReference type="Pfam" id="PF02775"/>
    </source>
</evidence>
<name>A0ABW3FHZ6_9HYPH</name>
<dbReference type="PANTHER" id="PTHR18968">
    <property type="entry name" value="THIAMINE PYROPHOSPHATE ENZYMES"/>
    <property type="match status" value="1"/>
</dbReference>
<keyword evidence="8" id="KW-1185">Reference proteome</keyword>
<keyword evidence="7" id="KW-0808">Transferase</keyword>
<dbReference type="InterPro" id="IPR000399">
    <property type="entry name" value="TPP-bd_CS"/>
</dbReference>
<evidence type="ECO:0000313" key="8">
    <source>
        <dbReference type="Proteomes" id="UP001597101"/>
    </source>
</evidence>
<dbReference type="Gene3D" id="3.40.50.970">
    <property type="match status" value="2"/>
</dbReference>
<dbReference type="InterPro" id="IPR012001">
    <property type="entry name" value="Thiamin_PyroP_enz_TPP-bd_dom"/>
</dbReference>
<comment type="similarity">
    <text evidence="1 3">Belongs to the TPP enzyme family.</text>
</comment>
<evidence type="ECO:0000256" key="2">
    <source>
        <dbReference type="ARBA" id="ARBA00023052"/>
    </source>
</evidence>
<dbReference type="SUPFAM" id="SSF52467">
    <property type="entry name" value="DHS-like NAD/FAD-binding domain"/>
    <property type="match status" value="1"/>
</dbReference>
<comment type="caution">
    <text evidence="7">The sequence shown here is derived from an EMBL/GenBank/DDBJ whole genome shotgun (WGS) entry which is preliminary data.</text>
</comment>
<dbReference type="CDD" id="cd02010">
    <property type="entry name" value="TPP_ALS"/>
    <property type="match status" value="1"/>
</dbReference>
<dbReference type="Pfam" id="PF02775">
    <property type="entry name" value="TPP_enzyme_C"/>
    <property type="match status" value="1"/>
</dbReference>
<proteinExistence type="inferred from homology"/>
<protein>
    <submittedName>
        <fullName evidence="7">Acetolactate synthase large subunit</fullName>
        <ecNumber evidence="7">2.2.1.6</ecNumber>
    </submittedName>
</protein>
<dbReference type="InterPro" id="IPR045229">
    <property type="entry name" value="TPP_enz"/>
</dbReference>
<dbReference type="PANTHER" id="PTHR18968:SF129">
    <property type="entry name" value="ACETOLACTATE SYNTHASE"/>
    <property type="match status" value="1"/>
</dbReference>
<dbReference type="SUPFAM" id="SSF52518">
    <property type="entry name" value="Thiamin diphosphate-binding fold (THDP-binding)"/>
    <property type="match status" value="2"/>
</dbReference>
<reference evidence="8" key="1">
    <citation type="journal article" date="2019" name="Int. J. Syst. Evol. Microbiol.">
        <title>The Global Catalogue of Microorganisms (GCM) 10K type strain sequencing project: providing services to taxonomists for standard genome sequencing and annotation.</title>
        <authorList>
            <consortium name="The Broad Institute Genomics Platform"/>
            <consortium name="The Broad Institute Genome Sequencing Center for Infectious Disease"/>
            <person name="Wu L."/>
            <person name="Ma J."/>
        </authorList>
    </citation>
    <scope>NUCLEOTIDE SEQUENCE [LARGE SCALE GENOMIC DNA]</scope>
    <source>
        <strain evidence="8">CCUG 60023</strain>
    </source>
</reference>
<gene>
    <name evidence="7" type="ORF">ACFQ14_13365</name>
</gene>
<dbReference type="PROSITE" id="PS00187">
    <property type="entry name" value="TPP_ENZYMES"/>
    <property type="match status" value="1"/>
</dbReference>
<evidence type="ECO:0000256" key="1">
    <source>
        <dbReference type="ARBA" id="ARBA00007812"/>
    </source>
</evidence>
<feature type="domain" description="Thiamine pyrophosphate enzyme TPP-binding" evidence="5">
    <location>
        <begin position="381"/>
        <end position="527"/>
    </location>
</feature>
<evidence type="ECO:0000259" key="4">
    <source>
        <dbReference type="Pfam" id="PF00205"/>
    </source>
</evidence>
<evidence type="ECO:0000313" key="7">
    <source>
        <dbReference type="EMBL" id="MFD0917398.1"/>
    </source>
</evidence>
<dbReference type="NCBIfam" id="NF006378">
    <property type="entry name" value="PRK08617.1"/>
    <property type="match status" value="1"/>
</dbReference>
<dbReference type="EC" id="2.2.1.6" evidence="7"/>
<keyword evidence="2 3" id="KW-0786">Thiamine pyrophosphate</keyword>
<feature type="domain" description="Thiamine pyrophosphate enzyme N-terminal TPP-binding" evidence="6">
    <location>
        <begin position="5"/>
        <end position="119"/>
    </location>
</feature>
<dbReference type="InterPro" id="IPR011766">
    <property type="entry name" value="TPP_enzyme_TPP-bd"/>
</dbReference>
<dbReference type="InterPro" id="IPR012000">
    <property type="entry name" value="Thiamin_PyroP_enz_cen_dom"/>
</dbReference>
<dbReference type="Pfam" id="PF00205">
    <property type="entry name" value="TPP_enzyme_M"/>
    <property type="match status" value="1"/>
</dbReference>
<organism evidence="7 8">
    <name type="scientific">Pseudahrensia aquimaris</name>
    <dbReference type="NCBI Taxonomy" id="744461"/>
    <lineage>
        <taxon>Bacteria</taxon>
        <taxon>Pseudomonadati</taxon>
        <taxon>Pseudomonadota</taxon>
        <taxon>Alphaproteobacteria</taxon>
        <taxon>Hyphomicrobiales</taxon>
        <taxon>Ahrensiaceae</taxon>
        <taxon>Pseudahrensia</taxon>
    </lineage>
</organism>
<dbReference type="InterPro" id="IPR029061">
    <property type="entry name" value="THDP-binding"/>
</dbReference>